<dbReference type="EMBL" id="CP030280">
    <property type="protein sequence ID" value="AWY96939.1"/>
    <property type="molecule type" value="Genomic_DNA"/>
</dbReference>
<accession>A0A2Z4U7Q0</accession>
<evidence type="ECO:0000313" key="1">
    <source>
        <dbReference type="EMBL" id="AWY96939.1"/>
    </source>
</evidence>
<evidence type="ECO:0000313" key="2">
    <source>
        <dbReference type="Proteomes" id="UP000250003"/>
    </source>
</evidence>
<proteinExistence type="predicted"/>
<keyword evidence="2" id="KW-1185">Reference proteome</keyword>
<dbReference type="OrthoDB" id="9802364at2"/>
<organism evidence="1 2">
    <name type="scientific">Blautia argi</name>
    <dbReference type="NCBI Taxonomy" id="1912897"/>
    <lineage>
        <taxon>Bacteria</taxon>
        <taxon>Bacillati</taxon>
        <taxon>Bacillota</taxon>
        <taxon>Clostridia</taxon>
        <taxon>Lachnospirales</taxon>
        <taxon>Lachnospiraceae</taxon>
        <taxon>Blautia</taxon>
    </lineage>
</organism>
<dbReference type="Proteomes" id="UP000250003">
    <property type="component" value="Chromosome"/>
</dbReference>
<dbReference type="KEGG" id="blau:DQQ01_00830"/>
<name>A0A2Z4U7Q0_9FIRM</name>
<reference evidence="2" key="1">
    <citation type="submission" date="2018-06" db="EMBL/GenBank/DDBJ databases">
        <title>Description of Blautia argi sp. nov., a new anaerobic isolated from dog feces.</title>
        <authorList>
            <person name="Chang Y.-H."/>
            <person name="Paek J."/>
            <person name="Shin Y."/>
        </authorList>
    </citation>
    <scope>NUCLEOTIDE SEQUENCE [LARGE SCALE GENOMIC DNA]</scope>
    <source>
        <strain evidence="2">KCTC 15426</strain>
    </source>
</reference>
<protein>
    <recommendedName>
        <fullName evidence="3">DNA-binding protein</fullName>
    </recommendedName>
</protein>
<dbReference type="AlphaFoldDB" id="A0A2Z4U7Q0"/>
<sequence length="78" mass="8808">MPPGVQVEILQMKTITQVANEMDVVRSTAYKYLVAMDQNGMLQYREGRISITELDKIMIKLIDEPLEILLVPEQSGGN</sequence>
<evidence type="ECO:0008006" key="3">
    <source>
        <dbReference type="Google" id="ProtNLM"/>
    </source>
</evidence>
<gene>
    <name evidence="1" type="ORF">DQQ01_00830</name>
</gene>